<name>A0A2T4YMB2_9SPHN</name>
<dbReference type="SUPFAM" id="SSF101756">
    <property type="entry name" value="Hypothetical protein YgiW"/>
    <property type="match status" value="1"/>
</dbReference>
<dbReference type="AlphaFoldDB" id="A0A2T4YMB2"/>
<accession>A0A2T4YMB2</accession>
<dbReference type="RefSeq" id="WP_146163687.1">
    <property type="nucleotide sequence ID" value="NZ_PZZN01000003.1"/>
</dbReference>
<reference evidence="2 3" key="1">
    <citation type="submission" date="2018-04" db="EMBL/GenBank/DDBJ databases">
        <title>Genomic Encyclopedia of Type Strains, Phase III (KMG-III): the genomes of soil and plant-associated and newly described type strains.</title>
        <authorList>
            <person name="Whitman W."/>
        </authorList>
    </citation>
    <scope>NUCLEOTIDE SEQUENCE [LARGE SCALE GENOMIC DNA]</scope>
    <source>
        <strain evidence="2 3">NW12</strain>
    </source>
</reference>
<sequence length="210" mass="20516">MPRLMDTMNRGTRMKLAAAALLAVGVAGGAGAVSLTRPGIEMAPTTPTAIARLSGTSGVVTVKGRVVEIYGDRFVLQDATGRTMIDAGRNGDGVTAGATMTVQGRYDNGQLRASYLVDPNGRIVAAGPAGGPPPHGPGIPHGPGGPGAPGRDGPPPPPPGGANLTPPGAMAPSTVPGCAPSVVGVTPPSAPVGTPVAQTPPRAPAAAVNR</sequence>
<proteinExistence type="predicted"/>
<feature type="compositionally biased region" description="Gly residues" evidence="1">
    <location>
        <begin position="139"/>
        <end position="150"/>
    </location>
</feature>
<dbReference type="Proteomes" id="UP000240996">
    <property type="component" value="Unassembled WGS sequence"/>
</dbReference>
<feature type="region of interest" description="Disordered" evidence="1">
    <location>
        <begin position="124"/>
        <end position="210"/>
    </location>
</feature>
<dbReference type="EMBL" id="PZZN01000003">
    <property type="protein sequence ID" value="PTM44542.1"/>
    <property type="molecule type" value="Genomic_DNA"/>
</dbReference>
<protein>
    <submittedName>
        <fullName evidence="2">Uncharacterized protein</fullName>
    </submittedName>
</protein>
<evidence type="ECO:0000313" key="2">
    <source>
        <dbReference type="EMBL" id="PTM44542.1"/>
    </source>
</evidence>
<evidence type="ECO:0000313" key="3">
    <source>
        <dbReference type="Proteomes" id="UP000240996"/>
    </source>
</evidence>
<evidence type="ECO:0000256" key="1">
    <source>
        <dbReference type="SAM" id="MobiDB-lite"/>
    </source>
</evidence>
<dbReference type="InterPro" id="IPR036700">
    <property type="entry name" value="BOBF_sf"/>
</dbReference>
<gene>
    <name evidence="2" type="ORF">C8J24_2749</name>
</gene>
<organism evidence="2 3">
    <name type="scientific">Sphingomonas aerolata</name>
    <dbReference type="NCBI Taxonomy" id="185951"/>
    <lineage>
        <taxon>Bacteria</taxon>
        <taxon>Pseudomonadati</taxon>
        <taxon>Pseudomonadota</taxon>
        <taxon>Alphaproteobacteria</taxon>
        <taxon>Sphingomonadales</taxon>
        <taxon>Sphingomonadaceae</taxon>
        <taxon>Sphingomonas</taxon>
    </lineage>
</organism>
<keyword evidence="3" id="KW-1185">Reference proteome</keyword>
<comment type="caution">
    <text evidence="2">The sequence shown here is derived from an EMBL/GenBank/DDBJ whole genome shotgun (WGS) entry which is preliminary data.</text>
</comment>